<dbReference type="PANTHER" id="PTHR12253">
    <property type="entry name" value="RH14732P"/>
    <property type="match status" value="1"/>
</dbReference>
<evidence type="ECO:0000256" key="4">
    <source>
        <dbReference type="SAM" id="SignalP"/>
    </source>
</evidence>
<accession>A0A8B7YLN5</accession>
<dbReference type="Gene3D" id="1.20.90.10">
    <property type="entry name" value="Phospholipase A2 domain"/>
    <property type="match status" value="1"/>
</dbReference>
<feature type="region of interest" description="Disordered" evidence="3">
    <location>
        <begin position="363"/>
        <end position="383"/>
    </location>
</feature>
<protein>
    <submittedName>
        <fullName evidence="7 8">Uncharacterized protein LOC110980726 isoform X1</fullName>
    </submittedName>
</protein>
<feature type="domain" description="Phospholipase A2-like central" evidence="5">
    <location>
        <begin position="231"/>
        <end position="326"/>
    </location>
</feature>
<reference evidence="7 8" key="1">
    <citation type="submission" date="2025-04" db="UniProtKB">
        <authorList>
            <consortium name="RefSeq"/>
        </authorList>
    </citation>
    <scope>IDENTIFICATION</scope>
</reference>
<dbReference type="Pfam" id="PF05826">
    <property type="entry name" value="Phospholip_A2_2"/>
    <property type="match status" value="1"/>
</dbReference>
<evidence type="ECO:0000313" key="8">
    <source>
        <dbReference type="RefSeq" id="XP_022093356.1"/>
    </source>
</evidence>
<dbReference type="Proteomes" id="UP000694845">
    <property type="component" value="Unplaced"/>
</dbReference>
<dbReference type="OMA" id="APYTISH"/>
<dbReference type="GO" id="GO:0006644">
    <property type="term" value="P:phospholipid metabolic process"/>
    <property type="evidence" value="ECO:0007669"/>
    <property type="project" value="InterPro"/>
</dbReference>
<dbReference type="SUPFAM" id="SSF48619">
    <property type="entry name" value="Phospholipase A2, PLA2"/>
    <property type="match status" value="1"/>
</dbReference>
<dbReference type="InterPro" id="IPR033113">
    <property type="entry name" value="PLA2_histidine"/>
</dbReference>
<evidence type="ECO:0000256" key="2">
    <source>
        <dbReference type="ARBA" id="ARBA00022525"/>
    </source>
</evidence>
<sequence>MMHRQLERMTTAYLILMLSLHVYGAFLPADERVLGKTRSDFIGVLRKHGERTTAVRLGSISALETATGEIPMHTAGDSPGTVTVEPGFIFREVTDGIETVQVVYDGNYVPKNCFVSADQPPVLELQDRVRQYAPQNLGTTARKASTAGKSGTKNPNIVTAPESLLPYLQYAHNASDYTLLVVPSTSVNLKLPSRLLRSMVSLDLIKSHCEGLLLNSSVVGNGRPRRSLLTYPKTLWCGKGTQATHFDQLGEEENTDRCCRAHDHCPHPQIAPMEKKLFLRNISPHTISDCRCDKAFHKCLKRARSPVAMGVGDVYFNRLKIKCFVTRQKRQCLEMTWFGSCLRREKTDTAVLRAARPFPDGKNLTKAEKALRRKRRRGSFELN</sequence>
<name>A0A8B7YLN5_ACAPL</name>
<feature type="chain" id="PRO_5044665586" evidence="4">
    <location>
        <begin position="25"/>
        <end position="383"/>
    </location>
</feature>
<dbReference type="PROSITE" id="PS00118">
    <property type="entry name" value="PA2_HIS"/>
    <property type="match status" value="1"/>
</dbReference>
<proteinExistence type="predicted"/>
<keyword evidence="6" id="KW-1185">Reference proteome</keyword>
<evidence type="ECO:0000313" key="6">
    <source>
        <dbReference type="Proteomes" id="UP000694845"/>
    </source>
</evidence>
<keyword evidence="4" id="KW-0732">Signal</keyword>
<dbReference type="InterPro" id="IPR016090">
    <property type="entry name" value="PLA2-like_dom"/>
</dbReference>
<gene>
    <name evidence="7 8" type="primary">LOC110980726</name>
</gene>
<dbReference type="GeneID" id="110980726"/>
<keyword evidence="2" id="KW-0964">Secreted</keyword>
<dbReference type="InterPro" id="IPR036444">
    <property type="entry name" value="PLipase_A2_dom_sf"/>
</dbReference>
<dbReference type="GO" id="GO:0005576">
    <property type="term" value="C:extracellular region"/>
    <property type="evidence" value="ECO:0007669"/>
    <property type="project" value="UniProtKB-SubCell"/>
</dbReference>
<organism evidence="6 7">
    <name type="scientific">Acanthaster planci</name>
    <name type="common">Crown-of-thorns starfish</name>
    <dbReference type="NCBI Taxonomy" id="133434"/>
    <lineage>
        <taxon>Eukaryota</taxon>
        <taxon>Metazoa</taxon>
        <taxon>Echinodermata</taxon>
        <taxon>Eleutherozoa</taxon>
        <taxon>Asterozoa</taxon>
        <taxon>Asteroidea</taxon>
        <taxon>Valvatacea</taxon>
        <taxon>Valvatida</taxon>
        <taxon>Acanthasteridae</taxon>
        <taxon>Acanthaster</taxon>
    </lineage>
</organism>
<evidence type="ECO:0000313" key="7">
    <source>
        <dbReference type="RefSeq" id="XP_022093355.1"/>
    </source>
</evidence>
<dbReference type="AlphaFoldDB" id="A0A8B7YLN5"/>
<feature type="signal peptide" evidence="4">
    <location>
        <begin position="1"/>
        <end position="24"/>
    </location>
</feature>
<dbReference type="OrthoDB" id="10059604at2759"/>
<comment type="subcellular location">
    <subcellularLocation>
        <location evidence="1">Secreted</location>
    </subcellularLocation>
</comment>
<dbReference type="KEGG" id="aplc:110980726"/>
<dbReference type="GO" id="GO:0004623">
    <property type="term" value="F:phospholipase A2 activity"/>
    <property type="evidence" value="ECO:0007669"/>
    <property type="project" value="InterPro"/>
</dbReference>
<dbReference type="GO" id="GO:0050482">
    <property type="term" value="P:arachidonate secretion"/>
    <property type="evidence" value="ECO:0007669"/>
    <property type="project" value="InterPro"/>
</dbReference>
<dbReference type="RefSeq" id="XP_022093356.1">
    <property type="nucleotide sequence ID" value="XM_022237664.1"/>
</dbReference>
<evidence type="ECO:0000256" key="1">
    <source>
        <dbReference type="ARBA" id="ARBA00004613"/>
    </source>
</evidence>
<dbReference type="RefSeq" id="XP_022093355.1">
    <property type="nucleotide sequence ID" value="XM_022237663.1"/>
</dbReference>
<evidence type="ECO:0000259" key="5">
    <source>
        <dbReference type="Pfam" id="PF05826"/>
    </source>
</evidence>
<evidence type="ECO:0000256" key="3">
    <source>
        <dbReference type="SAM" id="MobiDB-lite"/>
    </source>
</evidence>